<gene>
    <name evidence="1" type="ORF">PITG_19612</name>
</gene>
<evidence type="ECO:0000313" key="2">
    <source>
        <dbReference type="Proteomes" id="UP000006643"/>
    </source>
</evidence>
<dbReference type="eggNOG" id="ENOG502QURX">
    <property type="taxonomic scope" value="Eukaryota"/>
</dbReference>
<sequence length="176" mass="20232">MASVSAAPDNVVRYDVPNGDFCAYLKGFWKRNLEWRRFGASFKHLRSTNNIVFIEEDLDAAGQPNTQFLRWSFGRTLKQQDLSSAYTVQFIPDEQGTFMEWSFEGVTCHGVFKLEANVAILNFCLQESMVTITYRVLDANTMAVCIVDVDSEHTPTIQYGNMYRINPSKYEREPED</sequence>
<dbReference type="RefSeq" id="XP_002996935.1">
    <property type="nucleotide sequence ID" value="XM_002996889.1"/>
</dbReference>
<dbReference type="GeneID" id="9467117"/>
<dbReference type="VEuPathDB" id="FungiDB:PITG_19612"/>
<dbReference type="AlphaFoldDB" id="D0P0D5"/>
<keyword evidence="2" id="KW-1185">Reference proteome</keyword>
<proteinExistence type="predicted"/>
<dbReference type="OrthoDB" id="59066at2759"/>
<reference evidence="2" key="1">
    <citation type="journal article" date="2009" name="Nature">
        <title>Genome sequence and analysis of the Irish potato famine pathogen Phytophthora infestans.</title>
        <authorList>
            <consortium name="The Broad Institute Genome Sequencing Platform"/>
            <person name="Haas B.J."/>
            <person name="Kamoun S."/>
            <person name="Zody M.C."/>
            <person name="Jiang R.H."/>
            <person name="Handsaker R.E."/>
            <person name="Cano L.M."/>
            <person name="Grabherr M."/>
            <person name="Kodira C.D."/>
            <person name="Raffaele S."/>
            <person name="Torto-Alalibo T."/>
            <person name="Bozkurt T.O."/>
            <person name="Ah-Fong A.M."/>
            <person name="Alvarado L."/>
            <person name="Anderson V.L."/>
            <person name="Armstrong M.R."/>
            <person name="Avrova A."/>
            <person name="Baxter L."/>
            <person name="Beynon J."/>
            <person name="Boevink P.C."/>
            <person name="Bollmann S.R."/>
            <person name="Bos J.I."/>
            <person name="Bulone V."/>
            <person name="Cai G."/>
            <person name="Cakir C."/>
            <person name="Carrington J.C."/>
            <person name="Chawner M."/>
            <person name="Conti L."/>
            <person name="Costanzo S."/>
            <person name="Ewan R."/>
            <person name="Fahlgren N."/>
            <person name="Fischbach M.A."/>
            <person name="Fugelstad J."/>
            <person name="Gilroy E.M."/>
            <person name="Gnerre S."/>
            <person name="Green P.J."/>
            <person name="Grenville-Briggs L.J."/>
            <person name="Griffith J."/>
            <person name="Grunwald N.J."/>
            <person name="Horn K."/>
            <person name="Horner N.R."/>
            <person name="Hu C.H."/>
            <person name="Huitema E."/>
            <person name="Jeong D.H."/>
            <person name="Jones A.M."/>
            <person name="Jones J.D."/>
            <person name="Jones R.W."/>
            <person name="Karlsson E.K."/>
            <person name="Kunjeti S.G."/>
            <person name="Lamour K."/>
            <person name="Liu Z."/>
            <person name="Ma L."/>
            <person name="Maclean D."/>
            <person name="Chibucos M.C."/>
            <person name="McDonald H."/>
            <person name="McWalters J."/>
            <person name="Meijer H.J."/>
            <person name="Morgan W."/>
            <person name="Morris P.F."/>
            <person name="Munro C.A."/>
            <person name="O'Neill K."/>
            <person name="Ospina-Giraldo M."/>
            <person name="Pinzon A."/>
            <person name="Pritchard L."/>
            <person name="Ramsahoye B."/>
            <person name="Ren Q."/>
            <person name="Restrepo S."/>
            <person name="Roy S."/>
            <person name="Sadanandom A."/>
            <person name="Savidor A."/>
            <person name="Schornack S."/>
            <person name="Schwartz D.C."/>
            <person name="Schumann U.D."/>
            <person name="Schwessinger B."/>
            <person name="Seyer L."/>
            <person name="Sharpe T."/>
            <person name="Silvar C."/>
            <person name="Song J."/>
            <person name="Studholme D.J."/>
            <person name="Sykes S."/>
            <person name="Thines M."/>
            <person name="van de Vondervoort P.J."/>
            <person name="Phuntumart V."/>
            <person name="Wawra S."/>
            <person name="Weide R."/>
            <person name="Win J."/>
            <person name="Young C."/>
            <person name="Zhou S."/>
            <person name="Fry W."/>
            <person name="Meyers B.C."/>
            <person name="van West P."/>
            <person name="Ristaino J."/>
            <person name="Govers F."/>
            <person name="Birch P.R."/>
            <person name="Whisson S.C."/>
            <person name="Judelson H.S."/>
            <person name="Nusbaum C."/>
        </authorList>
    </citation>
    <scope>NUCLEOTIDE SEQUENCE [LARGE SCALE GENOMIC DNA]</scope>
    <source>
        <strain evidence="2">T30-4</strain>
    </source>
</reference>
<dbReference type="HOGENOM" id="CLU_123607_0_0_1"/>
<accession>D0P0D5</accession>
<dbReference type="EMBL" id="DS028216">
    <property type="protein sequence ID" value="EEY70313.1"/>
    <property type="molecule type" value="Genomic_DNA"/>
</dbReference>
<dbReference type="Proteomes" id="UP000006643">
    <property type="component" value="Unassembled WGS sequence"/>
</dbReference>
<dbReference type="OMA" id="KWSFGRG"/>
<organism evidence="1 2">
    <name type="scientific">Phytophthora infestans (strain T30-4)</name>
    <name type="common">Potato late blight agent</name>
    <dbReference type="NCBI Taxonomy" id="403677"/>
    <lineage>
        <taxon>Eukaryota</taxon>
        <taxon>Sar</taxon>
        <taxon>Stramenopiles</taxon>
        <taxon>Oomycota</taxon>
        <taxon>Peronosporomycetes</taxon>
        <taxon>Peronosporales</taxon>
        <taxon>Peronosporaceae</taxon>
        <taxon>Phytophthora</taxon>
    </lineage>
</organism>
<evidence type="ECO:0000313" key="1">
    <source>
        <dbReference type="EMBL" id="EEY70313.1"/>
    </source>
</evidence>
<name>D0P0D5_PHYIT</name>
<dbReference type="KEGG" id="pif:PITG_19612"/>
<dbReference type="InParanoid" id="D0P0D5"/>
<protein>
    <submittedName>
        <fullName evidence="1">Uncharacterized protein</fullName>
    </submittedName>
</protein>